<dbReference type="RefSeq" id="WP_376859907.1">
    <property type="nucleotide sequence ID" value="NZ_JBHSLA010000002.1"/>
</dbReference>
<evidence type="ECO:0000313" key="1">
    <source>
        <dbReference type="EMBL" id="MFC5195237.1"/>
    </source>
</evidence>
<name>A0ABW0C4T2_9FLAO</name>
<comment type="caution">
    <text evidence="1">The sequence shown here is derived from an EMBL/GenBank/DDBJ whole genome shotgun (WGS) entry which is preliminary data.</text>
</comment>
<proteinExistence type="predicted"/>
<accession>A0ABW0C4T2</accession>
<gene>
    <name evidence="1" type="ORF">ACFPH8_07830</name>
</gene>
<protein>
    <submittedName>
        <fullName evidence="1">Uncharacterized protein</fullName>
    </submittedName>
</protein>
<keyword evidence="2" id="KW-1185">Reference proteome</keyword>
<evidence type="ECO:0000313" key="2">
    <source>
        <dbReference type="Proteomes" id="UP001596162"/>
    </source>
</evidence>
<dbReference type="Proteomes" id="UP001596162">
    <property type="component" value="Unassembled WGS sequence"/>
</dbReference>
<reference evidence="2" key="1">
    <citation type="journal article" date="2019" name="Int. J. Syst. Evol. Microbiol.">
        <title>The Global Catalogue of Microorganisms (GCM) 10K type strain sequencing project: providing services to taxonomists for standard genome sequencing and annotation.</title>
        <authorList>
            <consortium name="The Broad Institute Genomics Platform"/>
            <consortium name="The Broad Institute Genome Sequencing Center for Infectious Disease"/>
            <person name="Wu L."/>
            <person name="Ma J."/>
        </authorList>
    </citation>
    <scope>NUCLEOTIDE SEQUENCE [LARGE SCALE GENOMIC DNA]</scope>
    <source>
        <strain evidence="2">JCM 17978</strain>
    </source>
</reference>
<organism evidence="1 2">
    <name type="scientific">Bizionia hallyeonensis</name>
    <dbReference type="NCBI Taxonomy" id="1123757"/>
    <lineage>
        <taxon>Bacteria</taxon>
        <taxon>Pseudomonadati</taxon>
        <taxon>Bacteroidota</taxon>
        <taxon>Flavobacteriia</taxon>
        <taxon>Flavobacteriales</taxon>
        <taxon>Flavobacteriaceae</taxon>
        <taxon>Bizionia</taxon>
    </lineage>
</organism>
<sequence>MENEFEQAMSERTDEELIKIVTLEKNRYKPIALEAAEIEIEK</sequence>
<dbReference type="EMBL" id="JBHSLA010000002">
    <property type="protein sequence ID" value="MFC5195237.1"/>
    <property type="molecule type" value="Genomic_DNA"/>
</dbReference>